<dbReference type="EMBL" id="SZZH01000001">
    <property type="protein sequence ID" value="TKV61419.1"/>
    <property type="molecule type" value="Genomic_DNA"/>
</dbReference>
<dbReference type="GO" id="GO:0003700">
    <property type="term" value="F:DNA-binding transcription factor activity"/>
    <property type="evidence" value="ECO:0007669"/>
    <property type="project" value="TreeGrafter"/>
</dbReference>
<dbReference type="OrthoDB" id="3235020at2"/>
<evidence type="ECO:0000256" key="1">
    <source>
        <dbReference type="ARBA" id="ARBA00023125"/>
    </source>
</evidence>
<evidence type="ECO:0000313" key="5">
    <source>
        <dbReference type="EMBL" id="TKV61419.1"/>
    </source>
</evidence>
<accession>A0A4U6QM63</accession>
<reference evidence="5 6" key="1">
    <citation type="submission" date="2019-05" db="EMBL/GenBank/DDBJ databases">
        <title>Nakamurella sp. N5BH11, whole genome shotgun sequence.</title>
        <authorList>
            <person name="Tuo L."/>
        </authorList>
    </citation>
    <scope>NUCLEOTIDE SEQUENCE [LARGE SCALE GENOMIC DNA]</scope>
    <source>
        <strain evidence="5 6">N5BH11</strain>
    </source>
</reference>
<dbReference type="InterPro" id="IPR009057">
    <property type="entry name" value="Homeodomain-like_sf"/>
</dbReference>
<dbReference type="Gene3D" id="1.10.357.10">
    <property type="entry name" value="Tetracycline Repressor, domain 2"/>
    <property type="match status" value="1"/>
</dbReference>
<dbReference type="GO" id="GO:0000976">
    <property type="term" value="F:transcription cis-regulatory region binding"/>
    <property type="evidence" value="ECO:0007669"/>
    <property type="project" value="TreeGrafter"/>
</dbReference>
<dbReference type="Gene3D" id="1.10.10.60">
    <property type="entry name" value="Homeodomain-like"/>
    <property type="match status" value="1"/>
</dbReference>
<dbReference type="Pfam" id="PF00440">
    <property type="entry name" value="TetR_N"/>
    <property type="match status" value="1"/>
</dbReference>
<feature type="region of interest" description="Disordered" evidence="3">
    <location>
        <begin position="1"/>
        <end position="24"/>
    </location>
</feature>
<keyword evidence="1 2" id="KW-0238">DNA-binding</keyword>
<evidence type="ECO:0000313" key="6">
    <source>
        <dbReference type="Proteomes" id="UP000306985"/>
    </source>
</evidence>
<feature type="DNA-binding region" description="H-T-H motif" evidence="2">
    <location>
        <begin position="46"/>
        <end position="65"/>
    </location>
</feature>
<name>A0A4U6QM63_9ACTN</name>
<proteinExistence type="predicted"/>
<dbReference type="InterPro" id="IPR041347">
    <property type="entry name" value="MftR_C"/>
</dbReference>
<protein>
    <submittedName>
        <fullName evidence="5">TetR family transcriptional regulator</fullName>
    </submittedName>
</protein>
<dbReference type="Pfam" id="PF17754">
    <property type="entry name" value="TetR_C_14"/>
    <property type="match status" value="1"/>
</dbReference>
<evidence type="ECO:0000256" key="3">
    <source>
        <dbReference type="SAM" id="MobiDB-lite"/>
    </source>
</evidence>
<comment type="caution">
    <text evidence="5">The sequence shown here is derived from an EMBL/GenBank/DDBJ whole genome shotgun (WGS) entry which is preliminary data.</text>
</comment>
<dbReference type="InterPro" id="IPR001647">
    <property type="entry name" value="HTH_TetR"/>
</dbReference>
<dbReference type="PANTHER" id="PTHR30055:SF226">
    <property type="entry name" value="HTH-TYPE TRANSCRIPTIONAL REGULATOR PKSA"/>
    <property type="match status" value="1"/>
</dbReference>
<evidence type="ECO:0000259" key="4">
    <source>
        <dbReference type="PROSITE" id="PS50977"/>
    </source>
</evidence>
<dbReference type="PROSITE" id="PS50977">
    <property type="entry name" value="HTH_TETR_2"/>
    <property type="match status" value="1"/>
</dbReference>
<feature type="domain" description="HTH tetR-type" evidence="4">
    <location>
        <begin position="23"/>
        <end position="83"/>
    </location>
</feature>
<evidence type="ECO:0000256" key="2">
    <source>
        <dbReference type="PROSITE-ProRule" id="PRU00335"/>
    </source>
</evidence>
<dbReference type="InterPro" id="IPR050109">
    <property type="entry name" value="HTH-type_TetR-like_transc_reg"/>
</dbReference>
<organism evidence="5 6">
    <name type="scientific">Nakamurella flava</name>
    <dbReference type="NCBI Taxonomy" id="2576308"/>
    <lineage>
        <taxon>Bacteria</taxon>
        <taxon>Bacillati</taxon>
        <taxon>Actinomycetota</taxon>
        <taxon>Actinomycetes</taxon>
        <taxon>Nakamurellales</taxon>
        <taxon>Nakamurellaceae</taxon>
        <taxon>Nakamurella</taxon>
    </lineage>
</organism>
<sequence>MAPRSRSAVGGPVSRPGDPEPPPAATDRLVDAALALFAERGYEQTTVEEIAERAGVSRSTFFRNYRSKEDVIFPAHDELLAAIRSRLDTSTGDTALVAVSDAVRLVLRHYLAEGERARLRYRLTSRVTALRDREFASQAQYQRLFREFIAEWMGDEPGAALRAELMAAAVVAAHNHVLRRWLRSEATAPLEEVDRALRAVVDLFAGSTDVTQPVRSSTVPSVDGSTTVVVLSSAHPVDVVLPALRRTLEEI</sequence>
<dbReference type="SUPFAM" id="SSF46689">
    <property type="entry name" value="Homeodomain-like"/>
    <property type="match status" value="1"/>
</dbReference>
<gene>
    <name evidence="5" type="ORF">FDO65_07510</name>
</gene>
<dbReference type="Proteomes" id="UP000306985">
    <property type="component" value="Unassembled WGS sequence"/>
</dbReference>
<dbReference type="PANTHER" id="PTHR30055">
    <property type="entry name" value="HTH-TYPE TRANSCRIPTIONAL REGULATOR RUTR"/>
    <property type="match status" value="1"/>
</dbReference>
<dbReference type="AlphaFoldDB" id="A0A4U6QM63"/>
<keyword evidence="6" id="KW-1185">Reference proteome</keyword>
<dbReference type="PRINTS" id="PR00455">
    <property type="entry name" value="HTHTETR"/>
</dbReference>